<keyword evidence="3" id="KW-1185">Reference proteome</keyword>
<proteinExistence type="predicted"/>
<dbReference type="EMBL" id="JAPDRL010000003">
    <property type="protein sequence ID" value="KAJ9669158.1"/>
    <property type="molecule type" value="Genomic_DNA"/>
</dbReference>
<dbReference type="InterPro" id="IPR000182">
    <property type="entry name" value="GNAT_dom"/>
</dbReference>
<dbReference type="CDD" id="cd04301">
    <property type="entry name" value="NAT_SF"/>
    <property type="match status" value="1"/>
</dbReference>
<evidence type="ECO:0000313" key="3">
    <source>
        <dbReference type="Proteomes" id="UP001172684"/>
    </source>
</evidence>
<dbReference type="Gene3D" id="3.40.630.30">
    <property type="match status" value="1"/>
</dbReference>
<dbReference type="PROSITE" id="PS51186">
    <property type="entry name" value="GNAT"/>
    <property type="match status" value="1"/>
</dbReference>
<gene>
    <name evidence="2" type="ORF">H2201_000509</name>
</gene>
<dbReference type="Pfam" id="PF00583">
    <property type="entry name" value="Acetyltransf_1"/>
    <property type="match status" value="1"/>
</dbReference>
<dbReference type="InterPro" id="IPR016181">
    <property type="entry name" value="Acyl_CoA_acyltransferase"/>
</dbReference>
<evidence type="ECO:0000259" key="1">
    <source>
        <dbReference type="PROSITE" id="PS51186"/>
    </source>
</evidence>
<name>A0ABQ9P8E7_9PEZI</name>
<feature type="domain" description="N-acetyltransferase" evidence="1">
    <location>
        <begin position="13"/>
        <end position="211"/>
    </location>
</feature>
<organism evidence="2 3">
    <name type="scientific">Coniosporium apollinis</name>
    <dbReference type="NCBI Taxonomy" id="61459"/>
    <lineage>
        <taxon>Eukaryota</taxon>
        <taxon>Fungi</taxon>
        <taxon>Dikarya</taxon>
        <taxon>Ascomycota</taxon>
        <taxon>Pezizomycotina</taxon>
        <taxon>Dothideomycetes</taxon>
        <taxon>Dothideomycetes incertae sedis</taxon>
        <taxon>Coniosporium</taxon>
    </lineage>
</organism>
<reference evidence="2" key="1">
    <citation type="submission" date="2022-10" db="EMBL/GenBank/DDBJ databases">
        <title>Culturing micro-colonial fungi from biological soil crusts in the Mojave desert and describing Neophaeococcomyces mojavensis, and introducing the new genera and species Taxawa tesnikishii.</title>
        <authorList>
            <person name="Kurbessoian T."/>
            <person name="Stajich J.E."/>
        </authorList>
    </citation>
    <scope>NUCLEOTIDE SEQUENCE</scope>
    <source>
        <strain evidence="2">TK_1</strain>
    </source>
</reference>
<protein>
    <recommendedName>
        <fullName evidence="1">N-acetyltransferase domain-containing protein</fullName>
    </recommendedName>
</protein>
<dbReference type="Proteomes" id="UP001172684">
    <property type="component" value="Unassembled WGS sequence"/>
</dbReference>
<dbReference type="SUPFAM" id="SSF55729">
    <property type="entry name" value="Acyl-CoA N-acyltransferases (Nat)"/>
    <property type="match status" value="1"/>
</dbReference>
<comment type="caution">
    <text evidence="2">The sequence shown here is derived from an EMBL/GenBank/DDBJ whole genome shotgun (WGS) entry which is preliminary data.</text>
</comment>
<accession>A0ABQ9P8E7</accession>
<sequence>MSPSRVSTTQSPDILRPMNLYNEAEFEELLKQRVVCGWNNQPSNIIRWREMMDSKQKSLFWIVLPDTNTRVGHISLDSATDPPDLELANPDKSVLTISTFFILPEHRSTGLGRLAMDVVEDLATKEPYGSPSCKAIAVHTLDRRYTEGDSEEWRNWARFRQGQLPPKGRSPEDWYARRGYVKWREEPRYPEKTLDGQDILLNAVFLRKALQ</sequence>
<evidence type="ECO:0000313" key="2">
    <source>
        <dbReference type="EMBL" id="KAJ9669158.1"/>
    </source>
</evidence>